<evidence type="ECO:0000313" key="3">
    <source>
        <dbReference type="Proteomes" id="UP000594195"/>
    </source>
</evidence>
<feature type="chain" id="PRO_5032838678" evidence="1">
    <location>
        <begin position="21"/>
        <end position="268"/>
    </location>
</feature>
<dbReference type="PANTHER" id="PTHR48098">
    <property type="entry name" value="ENTEROCHELIN ESTERASE-RELATED"/>
    <property type="match status" value="1"/>
</dbReference>
<dbReference type="EMBL" id="CP040442">
    <property type="protein sequence ID" value="QOW08877.1"/>
    <property type="molecule type" value="Genomic_DNA"/>
</dbReference>
<dbReference type="PROSITE" id="PS51257">
    <property type="entry name" value="PROKAR_LIPOPROTEIN"/>
    <property type="match status" value="1"/>
</dbReference>
<keyword evidence="1" id="KW-0732">Signal</keyword>
<dbReference type="SUPFAM" id="SSF53474">
    <property type="entry name" value="alpha/beta-Hydrolases"/>
    <property type="match status" value="1"/>
</dbReference>
<dbReference type="InterPro" id="IPR029058">
    <property type="entry name" value="AB_hydrolase_fold"/>
</dbReference>
<proteinExistence type="predicted"/>
<dbReference type="InterPro" id="IPR000801">
    <property type="entry name" value="Esterase-like"/>
</dbReference>
<dbReference type="Gene3D" id="3.40.50.1820">
    <property type="entry name" value="alpha/beta hydrolase"/>
    <property type="match status" value="1"/>
</dbReference>
<dbReference type="GO" id="GO:0016787">
    <property type="term" value="F:hydrolase activity"/>
    <property type="evidence" value="ECO:0007669"/>
    <property type="project" value="UniProtKB-KW"/>
</dbReference>
<dbReference type="PANTHER" id="PTHR48098:SF6">
    <property type="entry name" value="FERRI-BACILLIBACTIN ESTERASE BESA"/>
    <property type="match status" value="1"/>
</dbReference>
<organism evidence="2 3">
    <name type="scientific">Kaistella flava</name>
    <name type="common">ex Peng et al. 2021</name>
    <dbReference type="NCBI Taxonomy" id="2038776"/>
    <lineage>
        <taxon>Bacteria</taxon>
        <taxon>Pseudomonadati</taxon>
        <taxon>Bacteroidota</taxon>
        <taxon>Flavobacteriia</taxon>
        <taxon>Flavobacteriales</taxon>
        <taxon>Weeksellaceae</taxon>
        <taxon>Chryseobacterium group</taxon>
        <taxon>Kaistella</taxon>
    </lineage>
</organism>
<reference evidence="2 3" key="1">
    <citation type="submission" date="2019-05" db="EMBL/GenBank/DDBJ databases">
        <title>Chryseobacterium sp. isolated from King George Island, maritime Antarctica.</title>
        <authorList>
            <person name="Peng X."/>
        </authorList>
    </citation>
    <scope>NUCLEOTIDE SEQUENCE [LARGE SCALE GENOMIC DNA]</scope>
    <source>
        <strain evidence="2 3">7-3A</strain>
    </source>
</reference>
<name>A0A7M2Y3S8_9FLAO</name>
<dbReference type="KEGG" id="kfa:Q73A0000_00205"/>
<accession>A0A7M2Y3S8</accession>
<gene>
    <name evidence="2" type="ORF">Q73A0000_00205</name>
</gene>
<keyword evidence="3" id="KW-1185">Reference proteome</keyword>
<dbReference type="Pfam" id="PF00756">
    <property type="entry name" value="Esterase"/>
    <property type="match status" value="1"/>
</dbReference>
<feature type="signal peptide" evidence="1">
    <location>
        <begin position="1"/>
        <end position="20"/>
    </location>
</feature>
<protein>
    <submittedName>
        <fullName evidence="2">Alpha/beta hydrolase</fullName>
    </submittedName>
</protein>
<evidence type="ECO:0000256" key="1">
    <source>
        <dbReference type="SAM" id="SignalP"/>
    </source>
</evidence>
<dbReference type="RefSeq" id="WP_193812090.1">
    <property type="nucleotide sequence ID" value="NZ_CP040442.1"/>
</dbReference>
<dbReference type="AlphaFoldDB" id="A0A7M2Y3S8"/>
<evidence type="ECO:0000313" key="2">
    <source>
        <dbReference type="EMBL" id="QOW08877.1"/>
    </source>
</evidence>
<sequence length="268" mass="30366">MKTIYSYFLLALFLISCKTAAPPQDQIPAHETLNINSVILGETRNINIWTPTDYAKNPNSLPVLYMPDGGLKEDFPHIANTLAELIAAKKIPPTILVGIENTQRRRDLTGPTQVAKDKEIAPVVGGSANFREFIKTELIPAINQKYRTTSEKGIIGESLAGLFVTETLLLEPNLFDYYIAFDPSIWWNDSYIEKHAPDYLTKFPTTEKQFWFAGSADTSKESRAFAKAFEAANLLNLKWYFSDEPKENHGTIFRAKKEKALIWTMNKR</sequence>
<dbReference type="InterPro" id="IPR050583">
    <property type="entry name" value="Mycobacterial_A85_antigen"/>
</dbReference>
<keyword evidence="2" id="KW-0378">Hydrolase</keyword>
<dbReference type="Proteomes" id="UP000594195">
    <property type="component" value="Chromosome"/>
</dbReference>